<evidence type="ECO:0000256" key="1">
    <source>
        <dbReference type="SAM" id="SignalP"/>
    </source>
</evidence>
<sequence length="340" mass="35949">MKNLKKIIAMGLTAALCAVSLAGCGGTQNGGTDGATDTNAKDTYKIGVLQYADHPSLDNCREGFKQGLDSEGIKYDITESSAKGDDSTNTQIAQQFVSQGMDLVCGIATPSAQACYNAAYEAKIPVIFNAVSDPVAAKLAESDTQAMDGITGVSDMLPVDEQLKLIREMLPDAKKIGILYTTSEANSVSTIETYKQKVGEYGFELVEKGITNAAEIPQAVDLLVSEVDCISNMTDNTVVENLPILLEKATAKNIPVFGSEEEQVGNGCIASAGIDYIELGKKAGVMAARVLKGEDVKNIPYETLTESKITINTDAAEKIGVTIPQSITDRAEVKNAPSES</sequence>
<dbReference type="RefSeq" id="WP_308455680.1">
    <property type="nucleotide sequence ID" value="NZ_JAJEQM010000001.1"/>
</dbReference>
<dbReference type="AlphaFoldDB" id="A0AAE3DWS4"/>
<dbReference type="Pfam" id="PF04392">
    <property type="entry name" value="ABC_sub_bind"/>
    <property type="match status" value="1"/>
</dbReference>
<dbReference type="InterPro" id="IPR007487">
    <property type="entry name" value="ABC_transpt-TYRBP-like"/>
</dbReference>
<gene>
    <name evidence="2" type="ORF">LKE05_01250</name>
</gene>
<dbReference type="SUPFAM" id="SSF53822">
    <property type="entry name" value="Periplasmic binding protein-like I"/>
    <property type="match status" value="1"/>
</dbReference>
<name>A0AAE3DWS4_9FIRM</name>
<feature type="chain" id="PRO_5042228799" evidence="1">
    <location>
        <begin position="23"/>
        <end position="340"/>
    </location>
</feature>
<keyword evidence="1" id="KW-0732">Signal</keyword>
<dbReference type="Proteomes" id="UP001198242">
    <property type="component" value="Unassembled WGS sequence"/>
</dbReference>
<dbReference type="EMBL" id="JAJEQM010000001">
    <property type="protein sequence ID" value="MCC2209427.1"/>
    <property type="molecule type" value="Genomic_DNA"/>
</dbReference>
<proteinExistence type="predicted"/>
<dbReference type="PROSITE" id="PS51257">
    <property type="entry name" value="PROKAR_LIPOPROTEIN"/>
    <property type="match status" value="1"/>
</dbReference>
<dbReference type="Gene3D" id="3.40.50.2300">
    <property type="match status" value="2"/>
</dbReference>
<feature type="signal peptide" evidence="1">
    <location>
        <begin position="1"/>
        <end position="22"/>
    </location>
</feature>
<evidence type="ECO:0000313" key="2">
    <source>
        <dbReference type="EMBL" id="MCC2209427.1"/>
    </source>
</evidence>
<protein>
    <submittedName>
        <fullName evidence="2">ABC transporter substrate-binding protein</fullName>
    </submittedName>
</protein>
<dbReference type="InterPro" id="IPR028082">
    <property type="entry name" value="Peripla_BP_I"/>
</dbReference>
<evidence type="ECO:0000313" key="3">
    <source>
        <dbReference type="Proteomes" id="UP001198242"/>
    </source>
</evidence>
<organism evidence="2 3">
    <name type="scientific">Hominilimicola fabiformis</name>
    <dbReference type="NCBI Taxonomy" id="2885356"/>
    <lineage>
        <taxon>Bacteria</taxon>
        <taxon>Bacillati</taxon>
        <taxon>Bacillota</taxon>
        <taxon>Clostridia</taxon>
        <taxon>Eubacteriales</taxon>
        <taxon>Oscillospiraceae</taxon>
        <taxon>Hominilimicola</taxon>
    </lineage>
</organism>
<comment type="caution">
    <text evidence="2">The sequence shown here is derived from an EMBL/GenBank/DDBJ whole genome shotgun (WGS) entry which is preliminary data.</text>
</comment>
<dbReference type="PANTHER" id="PTHR35271:SF1">
    <property type="entry name" value="ABC TRANSPORTER, SUBSTRATE-BINDING LIPOPROTEIN"/>
    <property type="match status" value="1"/>
</dbReference>
<dbReference type="PANTHER" id="PTHR35271">
    <property type="entry name" value="ABC TRANSPORTER, SUBSTRATE-BINDING LIPOPROTEIN-RELATED"/>
    <property type="match status" value="1"/>
</dbReference>
<dbReference type="CDD" id="cd06325">
    <property type="entry name" value="PBP1_ABC_unchar_transporter"/>
    <property type="match status" value="1"/>
</dbReference>
<accession>A0AAE3DWS4</accession>
<keyword evidence="3" id="KW-1185">Reference proteome</keyword>
<reference evidence="2 3" key="1">
    <citation type="submission" date="2021-10" db="EMBL/GenBank/DDBJ databases">
        <title>Anaerobic single-cell dispensing facilitates the cultivation of human gut bacteria.</title>
        <authorList>
            <person name="Afrizal A."/>
        </authorList>
    </citation>
    <scope>NUCLEOTIDE SEQUENCE [LARGE SCALE GENOMIC DNA]</scope>
    <source>
        <strain evidence="2 3">CLA-AA-H232</strain>
    </source>
</reference>